<dbReference type="GO" id="GO:0055129">
    <property type="term" value="P:L-proline biosynthetic process"/>
    <property type="evidence" value="ECO:0007669"/>
    <property type="project" value="UniProtKB-UniRule"/>
</dbReference>
<keyword evidence="4 7" id="KW-0521">NADP</keyword>
<dbReference type="AlphaFoldDB" id="B2KEI6"/>
<dbReference type="GO" id="GO:0004350">
    <property type="term" value="F:glutamate-5-semialdehyde dehydrogenase activity"/>
    <property type="evidence" value="ECO:0007669"/>
    <property type="project" value="UniProtKB-UniRule"/>
</dbReference>
<keyword evidence="2 7" id="KW-0028">Amino-acid biosynthesis</keyword>
<dbReference type="InterPro" id="IPR016161">
    <property type="entry name" value="Ald_DH/histidinol_DH"/>
</dbReference>
<dbReference type="NCBIfam" id="TIGR00407">
    <property type="entry name" value="proA"/>
    <property type="match status" value="1"/>
</dbReference>
<reference evidence="10 11" key="1">
    <citation type="journal article" date="2009" name="Appl. Environ. Microbiol.">
        <title>Genomic analysis of 'Elusimicrobium minutum,' the first cultivated representative of the phylum 'Elusimicrobia' (formerly termite group 1).</title>
        <authorList>
            <person name="Herlemann D.P.R."/>
            <person name="Geissinger O."/>
            <person name="Ikeda-Ohtsubo W."/>
            <person name="Kunin V."/>
            <person name="Sun H."/>
            <person name="Lapidus A."/>
            <person name="Hugenholtz P."/>
            <person name="Brune A."/>
        </authorList>
    </citation>
    <scope>NUCLEOTIDE SEQUENCE [LARGE SCALE GENOMIC DNA]</scope>
    <source>
        <strain evidence="10 11">Pei191</strain>
    </source>
</reference>
<dbReference type="InterPro" id="IPR020593">
    <property type="entry name" value="G-glutamylP_reductase_CS"/>
</dbReference>
<dbReference type="InterPro" id="IPR016162">
    <property type="entry name" value="Ald_DH_N"/>
</dbReference>
<dbReference type="Pfam" id="PF00171">
    <property type="entry name" value="Aldedh"/>
    <property type="match status" value="1"/>
</dbReference>
<dbReference type="RefSeq" id="WP_012415547.1">
    <property type="nucleotide sequence ID" value="NC_010644.1"/>
</dbReference>
<gene>
    <name evidence="7" type="primary">proA</name>
    <name evidence="10" type="ordered locus">Emin_1382</name>
</gene>
<dbReference type="GO" id="GO:0005737">
    <property type="term" value="C:cytoplasm"/>
    <property type="evidence" value="ECO:0007669"/>
    <property type="project" value="UniProtKB-SubCell"/>
</dbReference>
<name>B2KEI6_ELUMP</name>
<dbReference type="CDD" id="cd07079">
    <property type="entry name" value="ALDH_F18-19_ProA-GPR"/>
    <property type="match status" value="1"/>
</dbReference>
<accession>B2KEI6</accession>
<evidence type="ECO:0000313" key="10">
    <source>
        <dbReference type="EMBL" id="ACC98932.1"/>
    </source>
</evidence>
<proteinExistence type="inferred from homology"/>
<evidence type="ECO:0000256" key="1">
    <source>
        <dbReference type="ARBA" id="ARBA00004985"/>
    </source>
</evidence>
<evidence type="ECO:0000256" key="4">
    <source>
        <dbReference type="ARBA" id="ARBA00022857"/>
    </source>
</evidence>
<keyword evidence="3 7" id="KW-0641">Proline biosynthesis</keyword>
<dbReference type="InterPro" id="IPR000965">
    <property type="entry name" value="GPR_dom"/>
</dbReference>
<evidence type="ECO:0000256" key="3">
    <source>
        <dbReference type="ARBA" id="ARBA00022650"/>
    </source>
</evidence>
<comment type="catalytic activity">
    <reaction evidence="6 7">
        <text>L-glutamate 5-semialdehyde + phosphate + NADP(+) = L-glutamyl 5-phosphate + NADPH + H(+)</text>
        <dbReference type="Rhea" id="RHEA:19541"/>
        <dbReference type="ChEBI" id="CHEBI:15378"/>
        <dbReference type="ChEBI" id="CHEBI:43474"/>
        <dbReference type="ChEBI" id="CHEBI:57783"/>
        <dbReference type="ChEBI" id="CHEBI:58066"/>
        <dbReference type="ChEBI" id="CHEBI:58274"/>
        <dbReference type="ChEBI" id="CHEBI:58349"/>
        <dbReference type="EC" id="1.2.1.41"/>
    </reaction>
</comment>
<dbReference type="EC" id="1.2.1.41" evidence="7"/>
<keyword evidence="7" id="KW-0963">Cytoplasm</keyword>
<dbReference type="GO" id="GO:0050661">
    <property type="term" value="F:NADP binding"/>
    <property type="evidence" value="ECO:0007669"/>
    <property type="project" value="InterPro"/>
</dbReference>
<feature type="domain" description="Aldehyde dehydrogenase" evidence="9">
    <location>
        <begin position="6"/>
        <end position="279"/>
    </location>
</feature>
<comment type="pathway">
    <text evidence="1 7">Amino-acid biosynthesis; L-proline biosynthesis; L-glutamate 5-semialdehyde from L-glutamate: step 2/2.</text>
</comment>
<keyword evidence="8" id="KW-0175">Coiled coil</keyword>
<dbReference type="InterPro" id="IPR016163">
    <property type="entry name" value="Ald_DH_C"/>
</dbReference>
<dbReference type="HOGENOM" id="CLU_030231_0_0_0"/>
<dbReference type="SUPFAM" id="SSF53720">
    <property type="entry name" value="ALDH-like"/>
    <property type="match status" value="1"/>
</dbReference>
<dbReference type="PANTHER" id="PTHR11063:SF8">
    <property type="entry name" value="DELTA-1-PYRROLINE-5-CARBOXYLATE SYNTHASE"/>
    <property type="match status" value="1"/>
</dbReference>
<comment type="function">
    <text evidence="7">Catalyzes the NADPH-dependent reduction of L-glutamate 5-phosphate into L-glutamate 5-semialdehyde and phosphate. The product spontaneously undergoes cyclization to form 1-pyrroline-5-carboxylate.</text>
</comment>
<evidence type="ECO:0000256" key="2">
    <source>
        <dbReference type="ARBA" id="ARBA00022605"/>
    </source>
</evidence>
<dbReference type="Proteomes" id="UP000001029">
    <property type="component" value="Chromosome"/>
</dbReference>
<comment type="similarity">
    <text evidence="7">Belongs to the gamma-glutamyl phosphate reductase family.</text>
</comment>
<evidence type="ECO:0000256" key="5">
    <source>
        <dbReference type="ARBA" id="ARBA00023002"/>
    </source>
</evidence>
<dbReference type="HAMAP" id="MF_00412">
    <property type="entry name" value="ProA"/>
    <property type="match status" value="1"/>
</dbReference>
<sequence length="415" mass="45893">MIEKIVTEICKNAKEISYSLANATTRQKNEALYYAAQELEDNVDEILEENDKDLDSLPKGTPKSYQDRLYLNDNNIAAMADTLRDIAARPDPIKKILDYWKVPSGLLIERVTTPLGVMGVIFESRPNVCIDAGALCLKSSNPVILRCGSDSFHTCNILVDLFKHALRDAGLNHNAIQLIPFKEHEAVDIMLKMEKYIDVLVPRGGKRLIEKVSQSRIPMLKHLNGICHTYVHKAADLNMAIEIVLNAKLRRVSICGATETLLIDRDWGDDKIRELLAALWKKGCALRVDQYINALIPQLPLATEEDWGTEYLDKILSVKTVNSVGEAVTHIRTYGSSHTDAIVTASAPAAEEFLNNVDSAVVMKNASTQFSDGGEFGMGAEIGISTGRLHARGPVGLEQLCTFKYVVRGTGQTRS</sequence>
<comment type="subcellular location">
    <subcellularLocation>
        <location evidence="7">Cytoplasm</location>
    </subcellularLocation>
</comment>
<dbReference type="Gene3D" id="3.40.605.10">
    <property type="entry name" value="Aldehyde Dehydrogenase, Chain A, domain 1"/>
    <property type="match status" value="1"/>
</dbReference>
<dbReference type="KEGG" id="emi:Emin_1382"/>
<dbReference type="STRING" id="445932.Emin_1382"/>
<dbReference type="NCBIfam" id="NF001221">
    <property type="entry name" value="PRK00197.1"/>
    <property type="match status" value="1"/>
</dbReference>
<evidence type="ECO:0000256" key="7">
    <source>
        <dbReference type="HAMAP-Rule" id="MF_00412"/>
    </source>
</evidence>
<evidence type="ECO:0000256" key="8">
    <source>
        <dbReference type="SAM" id="Coils"/>
    </source>
</evidence>
<dbReference type="PIRSF" id="PIRSF000151">
    <property type="entry name" value="GPR"/>
    <property type="match status" value="1"/>
</dbReference>
<dbReference type="PROSITE" id="PS01223">
    <property type="entry name" value="PROA"/>
    <property type="match status" value="1"/>
</dbReference>
<keyword evidence="5 7" id="KW-0560">Oxidoreductase</keyword>
<dbReference type="PANTHER" id="PTHR11063">
    <property type="entry name" value="GLUTAMATE SEMIALDEHYDE DEHYDROGENASE"/>
    <property type="match status" value="1"/>
</dbReference>
<keyword evidence="11" id="KW-1185">Reference proteome</keyword>
<dbReference type="Gene3D" id="3.40.309.10">
    <property type="entry name" value="Aldehyde Dehydrogenase, Chain A, domain 2"/>
    <property type="match status" value="1"/>
</dbReference>
<dbReference type="FunFam" id="3.40.309.10:FF:000006">
    <property type="entry name" value="Gamma-glutamyl phosphate reductase"/>
    <property type="match status" value="1"/>
</dbReference>
<dbReference type="InterPro" id="IPR012134">
    <property type="entry name" value="Glu-5-SA_DH"/>
</dbReference>
<protein>
    <recommendedName>
        <fullName evidence="7">Gamma-glutamyl phosphate reductase</fullName>
        <shortName evidence="7">GPR</shortName>
        <ecNumber evidence="7">1.2.1.41</ecNumber>
    </recommendedName>
    <alternativeName>
        <fullName evidence="7">Glutamate-5-semialdehyde dehydrogenase</fullName>
    </alternativeName>
    <alternativeName>
        <fullName evidence="7">Glutamyl-gamma-semialdehyde dehydrogenase</fullName>
        <shortName evidence="7">GSA dehydrogenase</shortName>
    </alternativeName>
</protein>
<evidence type="ECO:0000259" key="9">
    <source>
        <dbReference type="Pfam" id="PF00171"/>
    </source>
</evidence>
<dbReference type="OrthoDB" id="9809970at2"/>
<organism evidence="10 11">
    <name type="scientific">Elusimicrobium minutum (strain Pei191)</name>
    <dbReference type="NCBI Taxonomy" id="445932"/>
    <lineage>
        <taxon>Bacteria</taxon>
        <taxon>Pseudomonadati</taxon>
        <taxon>Elusimicrobiota</taxon>
        <taxon>Elusimicrobia</taxon>
        <taxon>Elusimicrobiales</taxon>
        <taxon>Elusimicrobiaceae</taxon>
        <taxon>Elusimicrobium</taxon>
    </lineage>
</organism>
<dbReference type="EMBL" id="CP001055">
    <property type="protein sequence ID" value="ACC98932.1"/>
    <property type="molecule type" value="Genomic_DNA"/>
</dbReference>
<feature type="coiled-coil region" evidence="8">
    <location>
        <begin position="29"/>
        <end position="56"/>
    </location>
</feature>
<dbReference type="UniPathway" id="UPA00098">
    <property type="reaction ID" value="UER00360"/>
</dbReference>
<evidence type="ECO:0000313" key="11">
    <source>
        <dbReference type="Proteomes" id="UP000001029"/>
    </source>
</evidence>
<evidence type="ECO:0000256" key="6">
    <source>
        <dbReference type="ARBA" id="ARBA00049024"/>
    </source>
</evidence>
<dbReference type="InterPro" id="IPR015590">
    <property type="entry name" value="Aldehyde_DH_dom"/>
</dbReference>